<keyword evidence="4" id="KW-1133">Transmembrane helix</keyword>
<keyword evidence="7" id="KW-1185">Reference proteome</keyword>
<feature type="transmembrane region" description="Helical" evidence="4">
    <location>
        <begin position="53"/>
        <end position="74"/>
    </location>
</feature>
<dbReference type="InterPro" id="IPR043128">
    <property type="entry name" value="Rev_trsase/Diguanyl_cyclase"/>
</dbReference>
<evidence type="ECO:0000313" key="7">
    <source>
        <dbReference type="Proteomes" id="UP000295293"/>
    </source>
</evidence>
<protein>
    <recommendedName>
        <fullName evidence="2">diguanylate cyclase</fullName>
        <ecNumber evidence="2">2.7.7.65</ecNumber>
    </recommendedName>
</protein>
<dbReference type="SUPFAM" id="SSF55073">
    <property type="entry name" value="Nucleotide cyclase"/>
    <property type="match status" value="1"/>
</dbReference>
<dbReference type="PANTHER" id="PTHR45138:SF9">
    <property type="entry name" value="DIGUANYLATE CYCLASE DGCM-RELATED"/>
    <property type="match status" value="1"/>
</dbReference>
<feature type="transmembrane region" description="Helical" evidence="4">
    <location>
        <begin position="143"/>
        <end position="161"/>
    </location>
</feature>
<dbReference type="FunFam" id="3.30.70.270:FF:000001">
    <property type="entry name" value="Diguanylate cyclase domain protein"/>
    <property type="match status" value="1"/>
</dbReference>
<keyword evidence="4" id="KW-0812">Transmembrane</keyword>
<reference evidence="6 7" key="1">
    <citation type="submission" date="2019-03" db="EMBL/GenBank/DDBJ databases">
        <title>Genomic Encyclopedia of Type Strains, Phase IV (KMG-IV): sequencing the most valuable type-strain genomes for metagenomic binning, comparative biology and taxonomic classification.</title>
        <authorList>
            <person name="Goeker M."/>
        </authorList>
    </citation>
    <scope>NUCLEOTIDE SEQUENCE [LARGE SCALE GENOMIC DNA]</scope>
    <source>
        <strain evidence="6 7">DSM 21667</strain>
    </source>
</reference>
<keyword evidence="4" id="KW-0472">Membrane</keyword>
<dbReference type="InterPro" id="IPR029787">
    <property type="entry name" value="Nucleotide_cyclase"/>
</dbReference>
<dbReference type="InterPro" id="IPR050469">
    <property type="entry name" value="Diguanylate_Cyclase"/>
</dbReference>
<dbReference type="InterPro" id="IPR000160">
    <property type="entry name" value="GGDEF_dom"/>
</dbReference>
<dbReference type="PANTHER" id="PTHR45138">
    <property type="entry name" value="REGULATORY COMPONENTS OF SENSORY TRANSDUCTION SYSTEM"/>
    <property type="match status" value="1"/>
</dbReference>
<feature type="transmembrane region" description="Helical" evidence="4">
    <location>
        <begin position="24"/>
        <end position="47"/>
    </location>
</feature>
<dbReference type="Proteomes" id="UP000295293">
    <property type="component" value="Unassembled WGS sequence"/>
</dbReference>
<dbReference type="CDD" id="cd01949">
    <property type="entry name" value="GGDEF"/>
    <property type="match status" value="1"/>
</dbReference>
<dbReference type="RefSeq" id="WP_133817717.1">
    <property type="nucleotide sequence ID" value="NZ_SNZH01000003.1"/>
</dbReference>
<evidence type="ECO:0000256" key="1">
    <source>
        <dbReference type="ARBA" id="ARBA00001946"/>
    </source>
</evidence>
<dbReference type="OrthoDB" id="9803824at2"/>
<dbReference type="GO" id="GO:0043709">
    <property type="term" value="P:cell adhesion involved in single-species biofilm formation"/>
    <property type="evidence" value="ECO:0007669"/>
    <property type="project" value="TreeGrafter"/>
</dbReference>
<evidence type="ECO:0000313" key="6">
    <source>
        <dbReference type="EMBL" id="TDR46576.1"/>
    </source>
</evidence>
<dbReference type="SMART" id="SM00267">
    <property type="entry name" value="GGDEF"/>
    <property type="match status" value="1"/>
</dbReference>
<dbReference type="PROSITE" id="PS50887">
    <property type="entry name" value="GGDEF"/>
    <property type="match status" value="1"/>
</dbReference>
<dbReference type="GO" id="GO:1902201">
    <property type="term" value="P:negative regulation of bacterial-type flagellum-dependent cell motility"/>
    <property type="evidence" value="ECO:0007669"/>
    <property type="project" value="TreeGrafter"/>
</dbReference>
<sequence length="368" mass="40349">MPATPRDPAVDAQFRLGRELAETAARGVLGGVFYVLGWLVVAYLGHLPRDRPLLALGLLLLFVGFTAGRVLLARRSAQAAGAERQLLNAWWALFLVTALVWGGITLWLLLDPSLAPTRMAAIICTIAYATAYAHTFAMRWRRAALGIALLFLPSVVLSWRLADLGGVAFALTVYLVYLLSALRASRNQYERQLSLELALRHQRDRYELQSRTDALTGLDNRREFTVNLERAFVQNTPLALLVIDIDHFKQINDRHGHAVGDAVLVALAERLRLHFDPPGARLARIGGEEFAVLLEGDGGNLALATAEQLCRRVAASPLAADVAGSTVTVSIGVGQRRRQRTPDEFFAAVDGALYRAKQQGRNRVCGLD</sequence>
<name>A0A4V3DN05_9GAMM</name>
<evidence type="ECO:0000259" key="5">
    <source>
        <dbReference type="PROSITE" id="PS50887"/>
    </source>
</evidence>
<accession>A0A4V3DN05</accession>
<dbReference type="EMBL" id="SNZH01000003">
    <property type="protein sequence ID" value="TDR46576.1"/>
    <property type="molecule type" value="Genomic_DNA"/>
</dbReference>
<dbReference type="EC" id="2.7.7.65" evidence="2"/>
<evidence type="ECO:0000256" key="2">
    <source>
        <dbReference type="ARBA" id="ARBA00012528"/>
    </source>
</evidence>
<evidence type="ECO:0000256" key="4">
    <source>
        <dbReference type="SAM" id="Phobius"/>
    </source>
</evidence>
<feature type="domain" description="GGDEF" evidence="5">
    <location>
        <begin position="236"/>
        <end position="368"/>
    </location>
</feature>
<gene>
    <name evidence="6" type="ORF">DFR29_103110</name>
</gene>
<feature type="transmembrane region" description="Helical" evidence="4">
    <location>
        <begin position="167"/>
        <end position="184"/>
    </location>
</feature>
<dbReference type="Pfam" id="PF00990">
    <property type="entry name" value="GGDEF"/>
    <property type="match status" value="1"/>
</dbReference>
<organism evidence="6 7">
    <name type="scientific">Tahibacter aquaticus</name>
    <dbReference type="NCBI Taxonomy" id="520092"/>
    <lineage>
        <taxon>Bacteria</taxon>
        <taxon>Pseudomonadati</taxon>
        <taxon>Pseudomonadota</taxon>
        <taxon>Gammaproteobacteria</taxon>
        <taxon>Lysobacterales</taxon>
        <taxon>Rhodanobacteraceae</taxon>
        <taxon>Tahibacter</taxon>
    </lineage>
</organism>
<proteinExistence type="predicted"/>
<comment type="catalytic activity">
    <reaction evidence="3">
        <text>2 GTP = 3',3'-c-di-GMP + 2 diphosphate</text>
        <dbReference type="Rhea" id="RHEA:24898"/>
        <dbReference type="ChEBI" id="CHEBI:33019"/>
        <dbReference type="ChEBI" id="CHEBI:37565"/>
        <dbReference type="ChEBI" id="CHEBI:58805"/>
        <dbReference type="EC" id="2.7.7.65"/>
    </reaction>
</comment>
<dbReference type="Gene3D" id="3.30.70.270">
    <property type="match status" value="1"/>
</dbReference>
<feature type="transmembrane region" description="Helical" evidence="4">
    <location>
        <begin position="86"/>
        <end position="110"/>
    </location>
</feature>
<dbReference type="GO" id="GO:0005886">
    <property type="term" value="C:plasma membrane"/>
    <property type="evidence" value="ECO:0007669"/>
    <property type="project" value="TreeGrafter"/>
</dbReference>
<dbReference type="GO" id="GO:0052621">
    <property type="term" value="F:diguanylate cyclase activity"/>
    <property type="evidence" value="ECO:0007669"/>
    <property type="project" value="UniProtKB-EC"/>
</dbReference>
<dbReference type="NCBIfam" id="TIGR00254">
    <property type="entry name" value="GGDEF"/>
    <property type="match status" value="1"/>
</dbReference>
<evidence type="ECO:0000256" key="3">
    <source>
        <dbReference type="ARBA" id="ARBA00034247"/>
    </source>
</evidence>
<comment type="cofactor">
    <cofactor evidence="1">
        <name>Mg(2+)</name>
        <dbReference type="ChEBI" id="CHEBI:18420"/>
    </cofactor>
</comment>
<feature type="transmembrane region" description="Helical" evidence="4">
    <location>
        <begin position="116"/>
        <end position="136"/>
    </location>
</feature>
<comment type="caution">
    <text evidence="6">The sequence shown here is derived from an EMBL/GenBank/DDBJ whole genome shotgun (WGS) entry which is preliminary data.</text>
</comment>
<dbReference type="AlphaFoldDB" id="A0A4V3DN05"/>